<accession>A0A919KK76</accession>
<proteinExistence type="predicted"/>
<dbReference type="RefSeq" id="WP_190209107.1">
    <property type="nucleotide sequence ID" value="NZ_BNBO01000002.1"/>
</dbReference>
<reference evidence="2" key="2">
    <citation type="submission" date="2020-09" db="EMBL/GenBank/DDBJ databases">
        <authorList>
            <person name="Sun Q."/>
            <person name="Ohkuma M."/>
        </authorList>
    </citation>
    <scope>NUCLEOTIDE SEQUENCE</scope>
    <source>
        <strain evidence="2">JCM 4646</strain>
    </source>
</reference>
<dbReference type="Pfam" id="PF04149">
    <property type="entry name" value="DUF397"/>
    <property type="match status" value="1"/>
</dbReference>
<reference evidence="2" key="1">
    <citation type="journal article" date="2014" name="Int. J. Syst. Evol. Microbiol.">
        <title>Complete genome sequence of Corynebacterium casei LMG S-19264T (=DSM 44701T), isolated from a smear-ripened cheese.</title>
        <authorList>
            <consortium name="US DOE Joint Genome Institute (JGI-PGF)"/>
            <person name="Walter F."/>
            <person name="Albersmeier A."/>
            <person name="Kalinowski J."/>
            <person name="Ruckert C."/>
        </authorList>
    </citation>
    <scope>NUCLEOTIDE SEQUENCE</scope>
    <source>
        <strain evidence="2">JCM 4646</strain>
    </source>
</reference>
<sequence>MNIRKLDPSSSPLAAFGTQLRRSRQAGGLTQAELGARVGYTGSYVSYVERAERMPPVRFARDADAALRTGGTLELMWWHLGNDALIEGFPEFADREAVTTEIRLFEMGVIPGLLQTDSYMTALVQAAVKRGNIDQAQADERRAFRLARQRLLDRTPAPLVHAVLDESCLRRTVGGPAVMAEQLHHLECLARRPNVVLQVAPFDLGERVPFTMPVYLLTLPDQTVLGYTETLQRGYLESGTTTVAEWVLDYDRLQVTACSQVESLGMIRARRKELLNMSHRIDLTGAPWSKSSYSNGGGACIEVAAGFTGLMPVRDSKDPEGPALVFSAEAFAAFVAGVKAGEFGTV</sequence>
<protein>
    <submittedName>
        <fullName evidence="2">Transcriptional regulator</fullName>
    </submittedName>
</protein>
<dbReference type="InterPro" id="IPR001387">
    <property type="entry name" value="Cro/C1-type_HTH"/>
</dbReference>
<dbReference type="GO" id="GO:0003677">
    <property type="term" value="F:DNA binding"/>
    <property type="evidence" value="ECO:0007669"/>
    <property type="project" value="InterPro"/>
</dbReference>
<dbReference type="Pfam" id="PF19054">
    <property type="entry name" value="DUF5753"/>
    <property type="match status" value="1"/>
</dbReference>
<dbReference type="EMBL" id="BNBO01000002">
    <property type="protein sequence ID" value="GHH60487.1"/>
    <property type="molecule type" value="Genomic_DNA"/>
</dbReference>
<evidence type="ECO:0000259" key="1">
    <source>
        <dbReference type="PROSITE" id="PS50943"/>
    </source>
</evidence>
<dbReference type="InterPro" id="IPR010982">
    <property type="entry name" value="Lambda_DNA-bd_dom_sf"/>
</dbReference>
<gene>
    <name evidence="2" type="ORF">GCM10018781_05270</name>
</gene>
<dbReference type="Pfam" id="PF13560">
    <property type="entry name" value="HTH_31"/>
    <property type="match status" value="1"/>
</dbReference>
<comment type="caution">
    <text evidence="2">The sequence shown here is derived from an EMBL/GenBank/DDBJ whole genome shotgun (WGS) entry which is preliminary data.</text>
</comment>
<dbReference type="PROSITE" id="PS50943">
    <property type="entry name" value="HTH_CROC1"/>
    <property type="match status" value="1"/>
</dbReference>
<feature type="domain" description="HTH cro/C1-type" evidence="1">
    <location>
        <begin position="20"/>
        <end position="55"/>
    </location>
</feature>
<dbReference type="SMART" id="SM00530">
    <property type="entry name" value="HTH_XRE"/>
    <property type="match status" value="1"/>
</dbReference>
<dbReference type="CDD" id="cd00093">
    <property type="entry name" value="HTH_XRE"/>
    <property type="match status" value="1"/>
</dbReference>
<evidence type="ECO:0000313" key="3">
    <source>
        <dbReference type="Proteomes" id="UP000617734"/>
    </source>
</evidence>
<dbReference type="Proteomes" id="UP000617734">
    <property type="component" value="Unassembled WGS sequence"/>
</dbReference>
<name>A0A919KK76_9ACTN</name>
<dbReference type="GeneID" id="95351057"/>
<evidence type="ECO:0000313" key="2">
    <source>
        <dbReference type="EMBL" id="GHH60487.1"/>
    </source>
</evidence>
<dbReference type="InterPro" id="IPR007278">
    <property type="entry name" value="DUF397"/>
</dbReference>
<organism evidence="2 3">
    <name type="scientific">Kitasatospora indigofera</name>
    <dbReference type="NCBI Taxonomy" id="67307"/>
    <lineage>
        <taxon>Bacteria</taxon>
        <taxon>Bacillati</taxon>
        <taxon>Actinomycetota</taxon>
        <taxon>Actinomycetes</taxon>
        <taxon>Kitasatosporales</taxon>
        <taxon>Streptomycetaceae</taxon>
        <taxon>Kitasatospora</taxon>
    </lineage>
</organism>
<keyword evidence="3" id="KW-1185">Reference proteome</keyword>
<dbReference type="InterPro" id="IPR043917">
    <property type="entry name" value="DUF5753"/>
</dbReference>
<dbReference type="Gene3D" id="1.10.260.40">
    <property type="entry name" value="lambda repressor-like DNA-binding domains"/>
    <property type="match status" value="1"/>
</dbReference>
<dbReference type="AlphaFoldDB" id="A0A919KK76"/>
<dbReference type="SUPFAM" id="SSF47413">
    <property type="entry name" value="lambda repressor-like DNA-binding domains"/>
    <property type="match status" value="1"/>
</dbReference>